<accession>A0A6H0XWY1</accession>
<evidence type="ECO:0000256" key="1">
    <source>
        <dbReference type="ARBA" id="ARBA00004141"/>
    </source>
</evidence>
<proteinExistence type="predicted"/>
<gene>
    <name evidence="7" type="ORF">AMS68_004688</name>
</gene>
<dbReference type="Pfam" id="PF07690">
    <property type="entry name" value="MFS_1"/>
    <property type="match status" value="1"/>
</dbReference>
<keyword evidence="4 5" id="KW-0472">Membrane</keyword>
<feature type="domain" description="Major facilitator superfamily (MFS) profile" evidence="6">
    <location>
        <begin position="95"/>
        <end position="568"/>
    </location>
</feature>
<dbReference type="InterPro" id="IPR011701">
    <property type="entry name" value="MFS"/>
</dbReference>
<evidence type="ECO:0000256" key="3">
    <source>
        <dbReference type="ARBA" id="ARBA00022989"/>
    </source>
</evidence>
<feature type="transmembrane region" description="Helical" evidence="5">
    <location>
        <begin position="251"/>
        <end position="272"/>
    </location>
</feature>
<dbReference type="OrthoDB" id="2130629at2759"/>
<evidence type="ECO:0000256" key="4">
    <source>
        <dbReference type="ARBA" id="ARBA00023136"/>
    </source>
</evidence>
<sequence length="591" mass="63848">MRSPTSDVSQTSTTGIVSSRPKLNFARVSSLDRLLAYHEELAAYDKYSASTAQAVELSSDVHIRVNNGTEAEHGHFQTASSTNKRFRSLIVEVGFCFTIAMTQLLSELYISGFALVLVDLVKDAPGMGSPSTGSFWPAAVLSLVISATLLIWARISDMHGGYLPLMFGLLWLTIWSIMPAIFLSLVVLNIARAMQGLAIAALMPSVFVLLGHAYDDSRRKNIVLGIYGACAPLGFYAGFVVAGLLPPEHSSLFFLVAGVLSFLTMVTAFLSVPHDTTDRHEMHLKMDWLGAFCIISGLILIDYALAAEPRQAELQQTTTAFQAPLILCPLLAGIITLGVAVWVEGWHASCPLLPFDFFRPEGLKSFCLACVFLYGSFGVWLYTTSEYFSLPMVTEQSRPVEGMQLVLWYTPLLVFGITFSLVGGAVAKWLSLKVLICVAGIAYIGASLVFATAPVPLHFWLMVLPSMVCASLGTDLTFTISNIFLTVSQPRKYQGMAGAVSSILFNLGVSFALPISEIAFAYGRTSPQLTQRVADDAEVSAYRRAFLCATASATAGLLICVFCFPSSLRSPVTTVKGQTSSASSVSEVEQA</sequence>
<feature type="transmembrane region" description="Helical" evidence="5">
    <location>
        <begin position="193"/>
        <end position="210"/>
    </location>
</feature>
<dbReference type="PANTHER" id="PTHR42718">
    <property type="entry name" value="MAJOR FACILITATOR SUPERFAMILY MULTIDRUG TRANSPORTER MFSC"/>
    <property type="match status" value="1"/>
</dbReference>
<feature type="transmembrane region" description="Helical" evidence="5">
    <location>
        <begin position="434"/>
        <end position="453"/>
    </location>
</feature>
<dbReference type="Proteomes" id="UP000503462">
    <property type="component" value="Chromosome 3"/>
</dbReference>
<dbReference type="GO" id="GO:0016020">
    <property type="term" value="C:membrane"/>
    <property type="evidence" value="ECO:0007669"/>
    <property type="project" value="UniProtKB-SubCell"/>
</dbReference>
<name>A0A6H0XWY1_9PEZI</name>
<dbReference type="InterPro" id="IPR020846">
    <property type="entry name" value="MFS_dom"/>
</dbReference>
<reference evidence="7 8" key="1">
    <citation type="journal article" date="2016" name="Sci. Rep.">
        <title>Peltaster fructicola genome reveals evolution from an invasive phytopathogen to an ectophytic parasite.</title>
        <authorList>
            <person name="Xu C."/>
            <person name="Chen H."/>
            <person name="Gleason M.L."/>
            <person name="Xu J.R."/>
            <person name="Liu H."/>
            <person name="Zhang R."/>
            <person name="Sun G."/>
        </authorList>
    </citation>
    <scope>NUCLEOTIDE SEQUENCE [LARGE SCALE GENOMIC DNA]</scope>
    <source>
        <strain evidence="7 8">LNHT1506</strain>
    </source>
</reference>
<evidence type="ECO:0000313" key="8">
    <source>
        <dbReference type="Proteomes" id="UP000503462"/>
    </source>
</evidence>
<dbReference type="PROSITE" id="PS50850">
    <property type="entry name" value="MFS"/>
    <property type="match status" value="1"/>
</dbReference>
<protein>
    <recommendedName>
        <fullName evidence="6">Major facilitator superfamily (MFS) profile domain-containing protein</fullName>
    </recommendedName>
</protein>
<feature type="transmembrane region" description="Helical" evidence="5">
    <location>
        <begin position="284"/>
        <end position="301"/>
    </location>
</feature>
<dbReference type="InterPro" id="IPR036259">
    <property type="entry name" value="MFS_trans_sf"/>
</dbReference>
<feature type="transmembrane region" description="Helical" evidence="5">
    <location>
        <begin position="542"/>
        <end position="564"/>
    </location>
</feature>
<feature type="transmembrane region" description="Helical" evidence="5">
    <location>
        <begin position="497"/>
        <end position="522"/>
    </location>
</feature>
<evidence type="ECO:0000313" key="7">
    <source>
        <dbReference type="EMBL" id="QIW99170.1"/>
    </source>
</evidence>
<evidence type="ECO:0000256" key="5">
    <source>
        <dbReference type="SAM" id="Phobius"/>
    </source>
</evidence>
<organism evidence="7 8">
    <name type="scientific">Peltaster fructicola</name>
    <dbReference type="NCBI Taxonomy" id="286661"/>
    <lineage>
        <taxon>Eukaryota</taxon>
        <taxon>Fungi</taxon>
        <taxon>Dikarya</taxon>
        <taxon>Ascomycota</taxon>
        <taxon>Pezizomycotina</taxon>
        <taxon>Dothideomycetes</taxon>
        <taxon>Dothideomycetes incertae sedis</taxon>
        <taxon>Peltaster</taxon>
    </lineage>
</organism>
<evidence type="ECO:0000259" key="6">
    <source>
        <dbReference type="PROSITE" id="PS50850"/>
    </source>
</evidence>
<feature type="transmembrane region" description="Helical" evidence="5">
    <location>
        <begin position="459"/>
        <end position="485"/>
    </location>
</feature>
<feature type="transmembrane region" description="Helical" evidence="5">
    <location>
        <begin position="406"/>
        <end position="427"/>
    </location>
</feature>
<feature type="transmembrane region" description="Helical" evidence="5">
    <location>
        <begin position="89"/>
        <end position="115"/>
    </location>
</feature>
<dbReference type="GO" id="GO:0022857">
    <property type="term" value="F:transmembrane transporter activity"/>
    <property type="evidence" value="ECO:0007669"/>
    <property type="project" value="InterPro"/>
</dbReference>
<keyword evidence="3 5" id="KW-1133">Transmembrane helix</keyword>
<evidence type="ECO:0000256" key="2">
    <source>
        <dbReference type="ARBA" id="ARBA00022692"/>
    </source>
</evidence>
<dbReference type="AlphaFoldDB" id="A0A6H0XWY1"/>
<feature type="transmembrane region" description="Helical" evidence="5">
    <location>
        <begin position="165"/>
        <end position="187"/>
    </location>
</feature>
<comment type="subcellular location">
    <subcellularLocation>
        <location evidence="1">Membrane</location>
        <topology evidence="1">Multi-pass membrane protein</topology>
    </subcellularLocation>
</comment>
<dbReference type="PANTHER" id="PTHR42718:SF11">
    <property type="entry name" value="MAJOR FACILITATOR SUPERFAMILY (MFS) PROFILE DOMAIN-CONTAINING PROTEIN"/>
    <property type="match status" value="1"/>
</dbReference>
<feature type="transmembrane region" description="Helical" evidence="5">
    <location>
        <begin position="222"/>
        <end position="245"/>
    </location>
</feature>
<feature type="transmembrane region" description="Helical" evidence="5">
    <location>
        <begin position="363"/>
        <end position="382"/>
    </location>
</feature>
<dbReference type="Gene3D" id="1.20.1250.20">
    <property type="entry name" value="MFS general substrate transporter like domains"/>
    <property type="match status" value="2"/>
</dbReference>
<keyword evidence="2 5" id="KW-0812">Transmembrane</keyword>
<dbReference type="SUPFAM" id="SSF103473">
    <property type="entry name" value="MFS general substrate transporter"/>
    <property type="match status" value="1"/>
</dbReference>
<dbReference type="EMBL" id="CP051141">
    <property type="protein sequence ID" value="QIW99170.1"/>
    <property type="molecule type" value="Genomic_DNA"/>
</dbReference>
<feature type="transmembrane region" description="Helical" evidence="5">
    <location>
        <begin position="135"/>
        <end position="153"/>
    </location>
</feature>
<keyword evidence="8" id="KW-1185">Reference proteome</keyword>
<feature type="transmembrane region" description="Helical" evidence="5">
    <location>
        <begin position="321"/>
        <end position="343"/>
    </location>
</feature>